<sequence>MLGINKCGYTSFFLCFCNGMDGQSRLPGAFRSIYLNYTSTRKTSDADGKINSDAAGRNGLKFFDGVVTQFHNCTFSVGLFNPLNGHLKRFQFLGIHRIFFFFLFAHIILF</sequence>
<keyword evidence="1" id="KW-1133">Transmembrane helix</keyword>
<proteinExistence type="predicted"/>
<gene>
    <name evidence="2" type="ORF">SDC9_96130</name>
</gene>
<evidence type="ECO:0000313" key="2">
    <source>
        <dbReference type="EMBL" id="MPM49401.1"/>
    </source>
</evidence>
<reference evidence="2" key="1">
    <citation type="submission" date="2019-08" db="EMBL/GenBank/DDBJ databases">
        <authorList>
            <person name="Kucharzyk K."/>
            <person name="Murdoch R.W."/>
            <person name="Higgins S."/>
            <person name="Loffler F."/>
        </authorList>
    </citation>
    <scope>NUCLEOTIDE SEQUENCE</scope>
</reference>
<comment type="caution">
    <text evidence="2">The sequence shown here is derived from an EMBL/GenBank/DDBJ whole genome shotgun (WGS) entry which is preliminary data.</text>
</comment>
<accession>A0A645AAS9</accession>
<name>A0A645AAS9_9ZZZZ</name>
<evidence type="ECO:0000256" key="1">
    <source>
        <dbReference type="SAM" id="Phobius"/>
    </source>
</evidence>
<dbReference type="EMBL" id="VSSQ01012509">
    <property type="protein sequence ID" value="MPM49401.1"/>
    <property type="molecule type" value="Genomic_DNA"/>
</dbReference>
<feature type="transmembrane region" description="Helical" evidence="1">
    <location>
        <begin position="90"/>
        <end position="109"/>
    </location>
</feature>
<keyword evidence="1" id="KW-0812">Transmembrane</keyword>
<keyword evidence="1" id="KW-0472">Membrane</keyword>
<organism evidence="2">
    <name type="scientific">bioreactor metagenome</name>
    <dbReference type="NCBI Taxonomy" id="1076179"/>
    <lineage>
        <taxon>unclassified sequences</taxon>
        <taxon>metagenomes</taxon>
        <taxon>ecological metagenomes</taxon>
    </lineage>
</organism>
<protein>
    <submittedName>
        <fullName evidence="2">Uncharacterized protein</fullName>
    </submittedName>
</protein>
<dbReference type="AlphaFoldDB" id="A0A645AAS9"/>